<dbReference type="PANTHER" id="PTHR22642">
    <property type="entry name" value="IMIDAZOLONEPROPIONASE"/>
    <property type="match status" value="1"/>
</dbReference>
<sequence length="557" mass="61351" precursor="true">MIKPHLFSAISLLFISTQLMAQTTLVKNVKGYTFIDNSLTKFSAISFTDDTIDKIYSPEEVLPNSNDLNVIDGQGQTMLPGLIDAHGHVIGYGHSLLRVDLADTSSERDAVNRTISYNKDIPTMSWVLGRGWNQEQWSNNTYPTAKSLDEVFPNKPVWLRRVDGHAGWANTKAMALAGITAATKSPAGGEIIKDQSGQPTGVFIDNAMALITDSVTQPSPIEDKIALKRALQSLASLGLTSVHDAGIEQKDIALYKTLASEGNMIIRINGMLYLPSTNWQQQLQQGPYRTLDDMYTFNSVKIQADGALGSRGASLINDYSDHSGHKGLLLHDKKSLQHYIEFAMNAGFQVNTHAIGDNANKLILDVYQLAIKQSDSKALRHRIEHAQVLRLEDIPRFSSLNVIASMQATHATSDKNMAVSRLGEKRILGAYAWRKLLESNAIIAAGSDFPVESPNPFFGLHASITRQDHKSLPVGGWYADQKMTRAEALKSFTLDAAYAGHQEKLIGSLEPGKKADFILLNDDLFNMPENQIWRSQVSETWVAGKRVFSAKDVSAVK</sequence>
<keyword evidence="3" id="KW-0378">Hydrolase</keyword>
<dbReference type="Proteomes" id="UP000029843">
    <property type="component" value="Unassembled WGS sequence"/>
</dbReference>
<dbReference type="OrthoDB" id="9031471at2"/>
<gene>
    <name evidence="3" type="ORF">ND2E_3099</name>
</gene>
<dbReference type="InterPro" id="IPR013108">
    <property type="entry name" value="Amidohydro_3"/>
</dbReference>
<proteinExistence type="predicted"/>
<dbReference type="PATRIC" id="fig|28229.4.peg.2145"/>
<dbReference type="EMBL" id="JQED01000024">
    <property type="protein sequence ID" value="KGJ91991.1"/>
    <property type="molecule type" value="Genomic_DNA"/>
</dbReference>
<feature type="signal peptide" evidence="1">
    <location>
        <begin position="1"/>
        <end position="21"/>
    </location>
</feature>
<reference evidence="3 4" key="1">
    <citation type="submission" date="2014-08" db="EMBL/GenBank/DDBJ databases">
        <title>Genomic and Phenotypic Diversity of Colwellia psychrerythraea strains from Disparate Marine Basins.</title>
        <authorList>
            <person name="Techtmann S.M."/>
            <person name="Stelling S.C."/>
            <person name="Utturkar S.M."/>
            <person name="Alshibli N."/>
            <person name="Harris A."/>
            <person name="Brown S.D."/>
            <person name="Hazen T.C."/>
        </authorList>
    </citation>
    <scope>NUCLEOTIDE SEQUENCE [LARGE SCALE GENOMIC DNA]</scope>
    <source>
        <strain evidence="3 4">ND2E</strain>
    </source>
</reference>
<dbReference type="SUPFAM" id="SSF51556">
    <property type="entry name" value="Metallo-dependent hydrolases"/>
    <property type="match status" value="1"/>
</dbReference>
<dbReference type="Gene3D" id="3.10.310.70">
    <property type="match status" value="1"/>
</dbReference>
<dbReference type="InterPro" id="IPR011059">
    <property type="entry name" value="Metal-dep_hydrolase_composite"/>
</dbReference>
<dbReference type="Pfam" id="PF07969">
    <property type="entry name" value="Amidohydro_3"/>
    <property type="match status" value="1"/>
</dbReference>
<dbReference type="PANTHER" id="PTHR22642:SF2">
    <property type="entry name" value="PROTEIN LONG AFTER FAR-RED 3"/>
    <property type="match status" value="1"/>
</dbReference>
<feature type="domain" description="Amidohydrolase 3" evidence="2">
    <location>
        <begin position="70"/>
        <end position="548"/>
    </location>
</feature>
<evidence type="ECO:0000259" key="2">
    <source>
        <dbReference type="Pfam" id="PF07969"/>
    </source>
</evidence>
<accession>A0A099KND4</accession>
<evidence type="ECO:0000256" key="1">
    <source>
        <dbReference type="SAM" id="SignalP"/>
    </source>
</evidence>
<keyword evidence="1" id="KW-0732">Signal</keyword>
<dbReference type="SUPFAM" id="SSF51338">
    <property type="entry name" value="Composite domain of metallo-dependent hydrolases"/>
    <property type="match status" value="1"/>
</dbReference>
<protein>
    <submittedName>
        <fullName evidence="3">Amidohydrolase 3</fullName>
    </submittedName>
</protein>
<name>A0A099KND4_COLPS</name>
<dbReference type="GO" id="GO:0016810">
    <property type="term" value="F:hydrolase activity, acting on carbon-nitrogen (but not peptide) bonds"/>
    <property type="evidence" value="ECO:0007669"/>
    <property type="project" value="InterPro"/>
</dbReference>
<dbReference type="Gene3D" id="3.20.20.140">
    <property type="entry name" value="Metal-dependent hydrolases"/>
    <property type="match status" value="1"/>
</dbReference>
<dbReference type="AlphaFoldDB" id="A0A099KND4"/>
<dbReference type="CDD" id="cd01300">
    <property type="entry name" value="YtcJ_like"/>
    <property type="match status" value="1"/>
</dbReference>
<dbReference type="InterPro" id="IPR032466">
    <property type="entry name" value="Metal_Hydrolase"/>
</dbReference>
<organism evidence="3 4">
    <name type="scientific">Colwellia psychrerythraea</name>
    <name type="common">Vibrio psychroerythus</name>
    <dbReference type="NCBI Taxonomy" id="28229"/>
    <lineage>
        <taxon>Bacteria</taxon>
        <taxon>Pseudomonadati</taxon>
        <taxon>Pseudomonadota</taxon>
        <taxon>Gammaproteobacteria</taxon>
        <taxon>Alteromonadales</taxon>
        <taxon>Colwelliaceae</taxon>
        <taxon>Colwellia</taxon>
    </lineage>
</organism>
<evidence type="ECO:0000313" key="4">
    <source>
        <dbReference type="Proteomes" id="UP000029843"/>
    </source>
</evidence>
<dbReference type="InterPro" id="IPR033932">
    <property type="entry name" value="YtcJ-like"/>
</dbReference>
<comment type="caution">
    <text evidence="3">The sequence shown here is derived from an EMBL/GenBank/DDBJ whole genome shotgun (WGS) entry which is preliminary data.</text>
</comment>
<dbReference type="Gene3D" id="2.30.40.10">
    <property type="entry name" value="Urease, subunit C, domain 1"/>
    <property type="match status" value="1"/>
</dbReference>
<evidence type="ECO:0000313" key="3">
    <source>
        <dbReference type="EMBL" id="KGJ91991.1"/>
    </source>
</evidence>
<feature type="chain" id="PRO_5001949211" evidence="1">
    <location>
        <begin position="22"/>
        <end position="557"/>
    </location>
</feature>
<dbReference type="RefSeq" id="WP_033093861.1">
    <property type="nucleotide sequence ID" value="NZ_JQED01000024.1"/>
</dbReference>